<dbReference type="Proteomes" id="UP001163850">
    <property type="component" value="Unassembled WGS sequence"/>
</dbReference>
<evidence type="ECO:0000313" key="2">
    <source>
        <dbReference type="EMBL" id="KAJ3982811.1"/>
    </source>
</evidence>
<dbReference type="AlphaFoldDB" id="A0AA38URP4"/>
<evidence type="ECO:0000256" key="1">
    <source>
        <dbReference type="SAM" id="SignalP"/>
    </source>
</evidence>
<evidence type="ECO:0008006" key="4">
    <source>
        <dbReference type="Google" id="ProtNLM"/>
    </source>
</evidence>
<gene>
    <name evidence="2" type="ORF">F5890DRAFT_302086</name>
</gene>
<proteinExistence type="predicted"/>
<reference evidence="2" key="1">
    <citation type="submission" date="2022-08" db="EMBL/GenBank/DDBJ databases">
        <authorList>
            <consortium name="DOE Joint Genome Institute"/>
            <person name="Min B."/>
            <person name="Riley R."/>
            <person name="Sierra-Patev S."/>
            <person name="Naranjo-Ortiz M."/>
            <person name="Looney B."/>
            <person name="Konkel Z."/>
            <person name="Slot J.C."/>
            <person name="Sakamoto Y."/>
            <person name="Steenwyk J.L."/>
            <person name="Rokas A."/>
            <person name="Carro J."/>
            <person name="Camarero S."/>
            <person name="Ferreira P."/>
            <person name="Molpeceres G."/>
            <person name="Ruiz-Duenas F.J."/>
            <person name="Serrano A."/>
            <person name="Henrissat B."/>
            <person name="Drula E."/>
            <person name="Hughes K.W."/>
            <person name="Mata J.L."/>
            <person name="Ishikawa N.K."/>
            <person name="Vargas-Isla R."/>
            <person name="Ushijima S."/>
            <person name="Smith C.A."/>
            <person name="Ahrendt S."/>
            <person name="Andreopoulos W."/>
            <person name="He G."/>
            <person name="Labutti K."/>
            <person name="Lipzen A."/>
            <person name="Ng V."/>
            <person name="Sandor L."/>
            <person name="Barry K."/>
            <person name="Martinez A.T."/>
            <person name="Xiao Y."/>
            <person name="Gibbons J.G."/>
            <person name="Terashima K."/>
            <person name="Hibbett D.S."/>
            <person name="Grigoriev I.V."/>
        </authorList>
    </citation>
    <scope>NUCLEOTIDE SEQUENCE</scope>
    <source>
        <strain evidence="2">TFB7829</strain>
    </source>
</reference>
<feature type="signal peptide" evidence="1">
    <location>
        <begin position="1"/>
        <end position="18"/>
    </location>
</feature>
<comment type="caution">
    <text evidence="2">The sequence shown here is derived from an EMBL/GenBank/DDBJ whole genome shotgun (WGS) entry which is preliminary data.</text>
</comment>
<protein>
    <recommendedName>
        <fullName evidence="4">Secreted protein</fullName>
    </recommendedName>
</protein>
<keyword evidence="1" id="KW-0732">Signal</keyword>
<dbReference type="EMBL" id="MU802047">
    <property type="protein sequence ID" value="KAJ3982811.1"/>
    <property type="molecule type" value="Genomic_DNA"/>
</dbReference>
<feature type="chain" id="PRO_5041310374" description="Secreted protein" evidence="1">
    <location>
        <begin position="19"/>
        <end position="96"/>
    </location>
</feature>
<name>A0AA38URP4_9AGAR</name>
<organism evidence="2 3">
    <name type="scientific">Lentinula detonsa</name>
    <dbReference type="NCBI Taxonomy" id="2804962"/>
    <lineage>
        <taxon>Eukaryota</taxon>
        <taxon>Fungi</taxon>
        <taxon>Dikarya</taxon>
        <taxon>Basidiomycota</taxon>
        <taxon>Agaricomycotina</taxon>
        <taxon>Agaricomycetes</taxon>
        <taxon>Agaricomycetidae</taxon>
        <taxon>Agaricales</taxon>
        <taxon>Marasmiineae</taxon>
        <taxon>Omphalotaceae</taxon>
        <taxon>Lentinula</taxon>
    </lineage>
</organism>
<accession>A0AA38URP4</accession>
<evidence type="ECO:0000313" key="3">
    <source>
        <dbReference type="Proteomes" id="UP001163850"/>
    </source>
</evidence>
<sequence>MLMYFHFMIFLFVFQGFCARHHISSVLNNIPVCIVDFFSHLFGFITVRLGKNLRPSLRPLIPAHNYLNTNKSLRNFRTTCCNIIISQDHRNIDWQL</sequence>